<dbReference type="EMBL" id="CAMAPE010000045">
    <property type="protein sequence ID" value="CAH9103979.1"/>
    <property type="molecule type" value="Genomic_DNA"/>
</dbReference>
<evidence type="ECO:0000313" key="2">
    <source>
        <dbReference type="EMBL" id="CAH9103979.1"/>
    </source>
</evidence>
<protein>
    <recommendedName>
        <fullName evidence="4">E2F-associated phosphoprotein</fullName>
    </recommendedName>
</protein>
<accession>A0A9P0ZMF1</accession>
<gene>
    <name evidence="2" type="ORF">CEURO_LOCUS16366</name>
</gene>
<organism evidence="2 3">
    <name type="scientific">Cuscuta europaea</name>
    <name type="common">European dodder</name>
    <dbReference type="NCBI Taxonomy" id="41803"/>
    <lineage>
        <taxon>Eukaryota</taxon>
        <taxon>Viridiplantae</taxon>
        <taxon>Streptophyta</taxon>
        <taxon>Embryophyta</taxon>
        <taxon>Tracheophyta</taxon>
        <taxon>Spermatophyta</taxon>
        <taxon>Magnoliopsida</taxon>
        <taxon>eudicotyledons</taxon>
        <taxon>Gunneridae</taxon>
        <taxon>Pentapetalae</taxon>
        <taxon>asterids</taxon>
        <taxon>lamiids</taxon>
        <taxon>Solanales</taxon>
        <taxon>Convolvulaceae</taxon>
        <taxon>Cuscuteae</taxon>
        <taxon>Cuscuta</taxon>
        <taxon>Cuscuta subgen. Cuscuta</taxon>
    </lineage>
</organism>
<sequence>MKDEPERETSPSGSQKTVSDDEEIDYSVKPEFYDSDLDIKDESWAQKKRGGRTSDATLSCPACFTILCLDCQRHEKIVTQYRAMFVVNCKIEDELQLGSKRKRERNYGYGKPQSGSAASASSDKGETFKHVCCGVCLTKVGVIDEDEVYHFLNVLPSEC</sequence>
<dbReference type="OrthoDB" id="122464at2759"/>
<proteinExistence type="predicted"/>
<name>A0A9P0ZMF1_CUSEU</name>
<dbReference type="GO" id="GO:0005634">
    <property type="term" value="C:nucleus"/>
    <property type="evidence" value="ECO:0007669"/>
    <property type="project" value="TreeGrafter"/>
</dbReference>
<feature type="region of interest" description="Disordered" evidence="1">
    <location>
        <begin position="1"/>
        <end position="26"/>
    </location>
</feature>
<dbReference type="AlphaFoldDB" id="A0A9P0ZMF1"/>
<dbReference type="PANTHER" id="PTHR15967">
    <property type="entry name" value="E2F-ASSOCIATED PHOSPHOPROTEIN"/>
    <property type="match status" value="1"/>
</dbReference>
<evidence type="ECO:0000313" key="3">
    <source>
        <dbReference type="Proteomes" id="UP001152484"/>
    </source>
</evidence>
<dbReference type="Pfam" id="PF10238">
    <property type="entry name" value="Eapp_C"/>
    <property type="match status" value="1"/>
</dbReference>
<dbReference type="InterPro" id="IPR019370">
    <property type="entry name" value="E2F-assoc_phosphoprotein"/>
</dbReference>
<comment type="caution">
    <text evidence="2">The sequence shown here is derived from an EMBL/GenBank/DDBJ whole genome shotgun (WGS) entry which is preliminary data.</text>
</comment>
<reference evidence="2" key="1">
    <citation type="submission" date="2022-07" db="EMBL/GenBank/DDBJ databases">
        <authorList>
            <person name="Macas J."/>
            <person name="Novak P."/>
            <person name="Neumann P."/>
        </authorList>
    </citation>
    <scope>NUCLEOTIDE SEQUENCE</scope>
</reference>
<evidence type="ECO:0008006" key="4">
    <source>
        <dbReference type="Google" id="ProtNLM"/>
    </source>
</evidence>
<dbReference type="PANTHER" id="PTHR15967:SF0">
    <property type="entry name" value="E2F-ASSOCIATED PHOSPHOPROTEIN"/>
    <property type="match status" value="1"/>
</dbReference>
<keyword evidence="3" id="KW-1185">Reference proteome</keyword>
<dbReference type="Proteomes" id="UP001152484">
    <property type="component" value="Unassembled WGS sequence"/>
</dbReference>
<evidence type="ECO:0000256" key="1">
    <source>
        <dbReference type="SAM" id="MobiDB-lite"/>
    </source>
</evidence>